<organism evidence="1 2">
    <name type="scientific">Pelomonas caseinilytica</name>
    <dbReference type="NCBI Taxonomy" id="2906763"/>
    <lineage>
        <taxon>Bacteria</taxon>
        <taxon>Pseudomonadati</taxon>
        <taxon>Pseudomonadota</taxon>
        <taxon>Betaproteobacteria</taxon>
        <taxon>Burkholderiales</taxon>
        <taxon>Sphaerotilaceae</taxon>
        <taxon>Roseateles</taxon>
    </lineage>
</organism>
<reference evidence="1 2" key="1">
    <citation type="submission" date="2021-12" db="EMBL/GenBank/DDBJ databases">
        <title>Genome seq of p7.</title>
        <authorList>
            <person name="Seo T."/>
        </authorList>
    </citation>
    <scope>NUCLEOTIDE SEQUENCE [LARGE SCALE GENOMIC DNA]</scope>
    <source>
        <strain evidence="1 2">P7</strain>
    </source>
</reference>
<evidence type="ECO:0000313" key="2">
    <source>
        <dbReference type="Proteomes" id="UP001201463"/>
    </source>
</evidence>
<keyword evidence="2" id="KW-1185">Reference proteome</keyword>
<comment type="caution">
    <text evidence="1">The sequence shown here is derived from an EMBL/GenBank/DDBJ whole genome shotgun (WGS) entry which is preliminary data.</text>
</comment>
<name>A0ABS8XLV8_9BURK</name>
<sequence>MTARYILEQQIFDPHPRLEFTEARFHELVRAGATLSDAQAFEQGYELMLGNFMDMELAFSRIGLSATLEFDHHYGSLAQILRDANRQVVNVLTAIRSYVDQAPQLFKALDLTPDFASAVRKALNDMHANSADYRFVYALRNHVQHQGSAVQGFEGADDPRVDANGWADAVRLLAFKNQLGTADFKASVLAEQPDRIDVRQRLRMSMEALGTVHLALRELVVSRVDAARSAFEEAIRDYQAAKPPGVAALYLRSTADPTQAVLIGLDWDDVRLSLVRKNSQPARLWPRRSRGQPEPSAIVALRVAAEHSVRQAAGAVCVSEVQWMDWEAGLPMPEGLFILYQLQTGQHPTHRVERKPDQRLTLPS</sequence>
<gene>
    <name evidence="1" type="ORF">LXT12_26440</name>
</gene>
<dbReference type="EMBL" id="JAJTWT010000026">
    <property type="protein sequence ID" value="MCE4540773.1"/>
    <property type="molecule type" value="Genomic_DNA"/>
</dbReference>
<dbReference type="RefSeq" id="WP_233395501.1">
    <property type="nucleotide sequence ID" value="NZ_JAJTWT010000026.1"/>
</dbReference>
<evidence type="ECO:0000313" key="1">
    <source>
        <dbReference type="EMBL" id="MCE4540773.1"/>
    </source>
</evidence>
<dbReference type="Proteomes" id="UP001201463">
    <property type="component" value="Unassembled WGS sequence"/>
</dbReference>
<proteinExistence type="predicted"/>
<protein>
    <submittedName>
        <fullName evidence="1">Uncharacterized protein</fullName>
    </submittedName>
</protein>
<accession>A0ABS8XLV8</accession>